<dbReference type="Proteomes" id="UP001217089">
    <property type="component" value="Unassembled WGS sequence"/>
</dbReference>
<evidence type="ECO:0000256" key="1">
    <source>
        <dbReference type="SAM" id="MobiDB-lite"/>
    </source>
</evidence>
<reference evidence="3 4" key="1">
    <citation type="submission" date="2022-12" db="EMBL/GenBank/DDBJ databases">
        <title>Chromosome-level genome of Tegillarca granosa.</title>
        <authorList>
            <person name="Kim J."/>
        </authorList>
    </citation>
    <scope>NUCLEOTIDE SEQUENCE [LARGE SCALE GENOMIC DNA]</scope>
    <source>
        <strain evidence="3">Teg-2019</strain>
        <tissue evidence="3">Adductor muscle</tissue>
    </source>
</reference>
<dbReference type="Pfam" id="PF13843">
    <property type="entry name" value="DDE_Tnp_1_7"/>
    <property type="match status" value="2"/>
</dbReference>
<accession>A0ABQ9FIP6</accession>
<dbReference type="PANTHER" id="PTHR46599:SF3">
    <property type="entry name" value="PIGGYBAC TRANSPOSABLE ELEMENT-DERIVED PROTEIN 4"/>
    <property type="match status" value="1"/>
</dbReference>
<sequence>MESDSSGEEFEGWGPNEAAEAAAFQQLMLERDGIGDISVTESESESESESGNDVPADGWHQNFDFYERGFPHAFDPRGATGPTQILAPEKNIIDFFQLFLTDELIEFILNETDRFANQEKQNHPDRNKMAWSRPTLAEMKAFFGICFLMGIDKKPSVRLYWSTEDFFSTPFFSKTITRDRFLQLMRYLHFCNNQMSLQPGQPGGDIQFRQKGPLAAVAWKDKKVVTVLSTIHSNSETTVQRSSHNRETGQFEQQDIACPIAVAQYTQYMGGVDKADQYTQYYAFSQKTLKWPKRVFFRLLEIVKNCAFVCFLKSPNHQPEPGKAPITYLKFTQEVIRGLINGYQQDRRQGRPPLMALENRLQHRHLPGTFATRSWCHVCYMRVSSGYQQSRKQTKYGCLQCGKHLCLPDCFSDYHSLRDYINQ</sequence>
<dbReference type="PANTHER" id="PTHR46599">
    <property type="entry name" value="PIGGYBAC TRANSPOSABLE ELEMENT-DERIVED PROTEIN 4"/>
    <property type="match status" value="1"/>
</dbReference>
<proteinExistence type="predicted"/>
<evidence type="ECO:0000313" key="4">
    <source>
        <dbReference type="Proteomes" id="UP001217089"/>
    </source>
</evidence>
<name>A0ABQ9FIP6_TEGGR</name>
<dbReference type="InterPro" id="IPR029526">
    <property type="entry name" value="PGBD"/>
</dbReference>
<feature type="domain" description="PiggyBac transposable element-derived protein" evidence="2">
    <location>
        <begin position="94"/>
        <end position="194"/>
    </location>
</feature>
<feature type="region of interest" description="Disordered" evidence="1">
    <location>
        <begin position="34"/>
        <end position="57"/>
    </location>
</feature>
<feature type="domain" description="PiggyBac transposable element-derived protein" evidence="2">
    <location>
        <begin position="201"/>
        <end position="305"/>
    </location>
</feature>
<gene>
    <name evidence="3" type="ORF">KUTeg_006164</name>
</gene>
<keyword evidence="4" id="KW-1185">Reference proteome</keyword>
<evidence type="ECO:0000313" key="3">
    <source>
        <dbReference type="EMBL" id="KAJ8316150.1"/>
    </source>
</evidence>
<organism evidence="3 4">
    <name type="scientific">Tegillarca granosa</name>
    <name type="common">Malaysian cockle</name>
    <name type="synonym">Anadara granosa</name>
    <dbReference type="NCBI Taxonomy" id="220873"/>
    <lineage>
        <taxon>Eukaryota</taxon>
        <taxon>Metazoa</taxon>
        <taxon>Spiralia</taxon>
        <taxon>Lophotrochozoa</taxon>
        <taxon>Mollusca</taxon>
        <taxon>Bivalvia</taxon>
        <taxon>Autobranchia</taxon>
        <taxon>Pteriomorphia</taxon>
        <taxon>Arcoida</taxon>
        <taxon>Arcoidea</taxon>
        <taxon>Arcidae</taxon>
        <taxon>Tegillarca</taxon>
    </lineage>
</organism>
<protein>
    <recommendedName>
        <fullName evidence="2">PiggyBac transposable element-derived protein domain-containing protein</fullName>
    </recommendedName>
</protein>
<evidence type="ECO:0000259" key="2">
    <source>
        <dbReference type="Pfam" id="PF13843"/>
    </source>
</evidence>
<comment type="caution">
    <text evidence="3">The sequence shown here is derived from an EMBL/GenBank/DDBJ whole genome shotgun (WGS) entry which is preliminary data.</text>
</comment>
<dbReference type="EMBL" id="JARBDR010000328">
    <property type="protein sequence ID" value="KAJ8316150.1"/>
    <property type="molecule type" value="Genomic_DNA"/>
</dbReference>